<evidence type="ECO:0000313" key="2">
    <source>
        <dbReference type="Proteomes" id="UP001256711"/>
    </source>
</evidence>
<dbReference type="InterPro" id="IPR018672">
    <property type="entry name" value="DUF2140"/>
</dbReference>
<dbReference type="AlphaFoldDB" id="A0AAW8U0D8"/>
<accession>A0AAW8U0D8</accession>
<name>A0AAW8U0D8_9ENTE</name>
<dbReference type="Proteomes" id="UP001256711">
    <property type="component" value="Unassembled WGS sequence"/>
</dbReference>
<evidence type="ECO:0000313" key="1">
    <source>
        <dbReference type="EMBL" id="MDT2809423.1"/>
    </source>
</evidence>
<proteinExistence type="predicted"/>
<organism evidence="1 2">
    <name type="scientific">Enterococcus asini</name>
    <dbReference type="NCBI Taxonomy" id="57732"/>
    <lineage>
        <taxon>Bacteria</taxon>
        <taxon>Bacillati</taxon>
        <taxon>Bacillota</taxon>
        <taxon>Bacilli</taxon>
        <taxon>Lactobacillales</taxon>
        <taxon>Enterococcaceae</taxon>
        <taxon>Enterococcus</taxon>
    </lineage>
</organism>
<protein>
    <submittedName>
        <fullName evidence="1">YpmS family protein</fullName>
    </submittedName>
</protein>
<gene>
    <name evidence="1" type="ORF">P7H43_02790</name>
</gene>
<sequence length="217" mass="25445">MKKTNWQDFFATSKKKIRQLNFWKVAFFTLLVLILGTGAFLTSRIFAIREPNYKATPEVVRTGDPILTISTNKEKVNQVIAYYLEEYLDNSDIQYHFTLENEAMLTGEFEILTFPVTFYLYFDPYVMENGNVQLRAKSLSVGTLNLPVSEVMKMVKRNFKLPEWIEVNSEEQNIMIRLDKFQMANGLFMKANRINLLDDDIQFSLYLPKDKSDKEEE</sequence>
<comment type="caution">
    <text evidence="1">The sequence shown here is derived from an EMBL/GenBank/DDBJ whole genome shotgun (WGS) entry which is preliminary data.</text>
</comment>
<reference evidence="1" key="1">
    <citation type="submission" date="2023-03" db="EMBL/GenBank/DDBJ databases">
        <authorList>
            <person name="Shen W."/>
            <person name="Cai J."/>
        </authorList>
    </citation>
    <scope>NUCLEOTIDE SEQUENCE</scope>
    <source>
        <strain evidence="1">B226-2</strain>
    </source>
</reference>
<dbReference type="RefSeq" id="WP_231453362.1">
    <property type="nucleotide sequence ID" value="NZ_JADMDV010000014.1"/>
</dbReference>
<dbReference type="Pfam" id="PF09911">
    <property type="entry name" value="DUF2140"/>
    <property type="match status" value="1"/>
</dbReference>
<dbReference type="EMBL" id="JARQBJ010000001">
    <property type="protein sequence ID" value="MDT2809423.1"/>
    <property type="molecule type" value="Genomic_DNA"/>
</dbReference>